<dbReference type="InterPro" id="IPR020547">
    <property type="entry name" value="ATP_synth_F1_esu_C"/>
</dbReference>
<evidence type="ECO:0000256" key="7">
    <source>
        <dbReference type="ARBA" id="ARBA00023310"/>
    </source>
</evidence>
<comment type="subunit">
    <text evidence="8 9">F-type ATPases have 2 components, CF(1) - the catalytic core - and CF(0) - the membrane proton channel. CF(1) has five subunits: alpha(3), beta(3), gamma(1), delta(1), epsilon(1). CF(0) has three main subunits: a, b and c.</text>
</comment>
<dbReference type="PANTHER" id="PTHR13822">
    <property type="entry name" value="ATP SYNTHASE DELTA/EPSILON CHAIN"/>
    <property type="match status" value="1"/>
</dbReference>
<dbReference type="InterPro" id="IPR001469">
    <property type="entry name" value="ATP_synth_F1_dsu/esu"/>
</dbReference>
<evidence type="ECO:0000256" key="3">
    <source>
        <dbReference type="ARBA" id="ARBA00022448"/>
    </source>
</evidence>
<dbReference type="AlphaFoldDB" id="H1D0Q0"/>
<feature type="coiled-coil region" evidence="10">
    <location>
        <begin position="87"/>
        <end position="116"/>
    </location>
</feature>
<dbReference type="GO" id="GO:0046933">
    <property type="term" value="F:proton-transporting ATP synthase activity, rotational mechanism"/>
    <property type="evidence" value="ECO:0007669"/>
    <property type="project" value="UniProtKB-UniRule"/>
</dbReference>
<dbReference type="GO" id="GO:0045259">
    <property type="term" value="C:proton-transporting ATP synthase complex"/>
    <property type="evidence" value="ECO:0007669"/>
    <property type="project" value="UniProtKB-KW"/>
</dbReference>
<dbReference type="EMBL" id="ADLT01000038">
    <property type="protein sequence ID" value="EHO62929.1"/>
    <property type="molecule type" value="Genomic_DNA"/>
</dbReference>
<dbReference type="Gene3D" id="1.20.5.440">
    <property type="entry name" value="ATP synthase delta/epsilon subunit, C-terminal domain"/>
    <property type="match status" value="1"/>
</dbReference>
<evidence type="ECO:0000256" key="4">
    <source>
        <dbReference type="ARBA" id="ARBA00023065"/>
    </source>
</evidence>
<dbReference type="InterPro" id="IPR036794">
    <property type="entry name" value="ATP_F1_dsu/esu_C_sf"/>
</dbReference>
<reference evidence="13 14" key="1">
    <citation type="submission" date="2011-11" db="EMBL/GenBank/DDBJ databases">
        <title>The Genome Sequence of Dialister succinatiphilus YIT 11850.</title>
        <authorList>
            <consortium name="The Broad Institute Genome Sequencing Platform"/>
            <person name="Earl A."/>
            <person name="Ward D."/>
            <person name="Feldgarden M."/>
            <person name="Gevers D."/>
            <person name="Morotomi M."/>
            <person name="Young S.K."/>
            <person name="Zeng Q."/>
            <person name="Gargeya S."/>
            <person name="Fitzgerald M."/>
            <person name="Haas B."/>
            <person name="Abouelleil A."/>
            <person name="Alvarado L."/>
            <person name="Arachchi H.M."/>
            <person name="Berlin A."/>
            <person name="Brown A."/>
            <person name="Chapman S.B."/>
            <person name="Dunbar C."/>
            <person name="Gearin G."/>
            <person name="Goldberg J."/>
            <person name="Griggs A."/>
            <person name="Gujja S."/>
            <person name="Heiman D."/>
            <person name="Howarth C."/>
            <person name="Lui A."/>
            <person name="MacDonald P.J.P."/>
            <person name="Montmayeur A."/>
            <person name="Murphy C."/>
            <person name="Neiman D."/>
            <person name="Pearson M."/>
            <person name="Priest M."/>
            <person name="Roberts A."/>
            <person name="Saif S."/>
            <person name="Shea T."/>
            <person name="Sisk P."/>
            <person name="Stolte C."/>
            <person name="Sykes S."/>
            <person name="Wortman J."/>
            <person name="Nusbaum C."/>
            <person name="Birren B."/>
        </authorList>
    </citation>
    <scope>NUCLEOTIDE SEQUENCE [LARGE SCALE GENOMIC DNA]</scope>
    <source>
        <strain evidence="13 14">YIT 11850</strain>
    </source>
</reference>
<dbReference type="GO" id="GO:0005524">
    <property type="term" value="F:ATP binding"/>
    <property type="evidence" value="ECO:0007669"/>
    <property type="project" value="UniProtKB-UniRule"/>
</dbReference>
<dbReference type="eggNOG" id="COG0355">
    <property type="taxonomic scope" value="Bacteria"/>
</dbReference>
<evidence type="ECO:0000256" key="9">
    <source>
        <dbReference type="RuleBase" id="RU003656"/>
    </source>
</evidence>
<dbReference type="Pfam" id="PF02823">
    <property type="entry name" value="ATP-synt_DE_N"/>
    <property type="match status" value="1"/>
</dbReference>
<keyword evidence="5 8" id="KW-0472">Membrane</keyword>
<dbReference type="GO" id="GO:0005886">
    <property type="term" value="C:plasma membrane"/>
    <property type="evidence" value="ECO:0007669"/>
    <property type="project" value="UniProtKB-SubCell"/>
</dbReference>
<evidence type="ECO:0000256" key="1">
    <source>
        <dbReference type="ARBA" id="ARBA00004202"/>
    </source>
</evidence>
<keyword evidence="7 8" id="KW-0066">ATP synthesis</keyword>
<dbReference type="Gene3D" id="2.60.15.10">
    <property type="entry name" value="F0F1 ATP synthase delta/epsilon subunit, N-terminal"/>
    <property type="match status" value="1"/>
</dbReference>
<comment type="similarity">
    <text evidence="2 8 9">Belongs to the ATPase epsilon chain family.</text>
</comment>
<evidence type="ECO:0000313" key="14">
    <source>
        <dbReference type="Proteomes" id="UP000003277"/>
    </source>
</evidence>
<keyword evidence="8" id="KW-0375">Hydrogen ion transport</keyword>
<evidence type="ECO:0000259" key="12">
    <source>
        <dbReference type="Pfam" id="PF02823"/>
    </source>
</evidence>
<evidence type="ECO:0000256" key="8">
    <source>
        <dbReference type="HAMAP-Rule" id="MF_00530"/>
    </source>
</evidence>
<dbReference type="NCBIfam" id="NF001846">
    <property type="entry name" value="PRK00571.1-3"/>
    <property type="match status" value="1"/>
</dbReference>
<dbReference type="PATRIC" id="fig|742743.3.peg.1207"/>
<keyword evidence="8" id="KW-1003">Cell membrane</keyword>
<keyword evidence="6 8" id="KW-0139">CF(1)</keyword>
<evidence type="ECO:0000256" key="10">
    <source>
        <dbReference type="SAM" id="Coils"/>
    </source>
</evidence>
<keyword evidence="10" id="KW-0175">Coiled coil</keyword>
<organism evidence="13 14">
    <name type="scientific">Dialister succinatiphilus YIT 11850</name>
    <dbReference type="NCBI Taxonomy" id="742743"/>
    <lineage>
        <taxon>Bacteria</taxon>
        <taxon>Bacillati</taxon>
        <taxon>Bacillota</taxon>
        <taxon>Negativicutes</taxon>
        <taxon>Veillonellales</taxon>
        <taxon>Veillonellaceae</taxon>
        <taxon>Dialister</taxon>
    </lineage>
</organism>
<feature type="domain" description="ATP synthase epsilon subunit C-terminal" evidence="11">
    <location>
        <begin position="92"/>
        <end position="136"/>
    </location>
</feature>
<proteinExistence type="inferred from homology"/>
<comment type="function">
    <text evidence="8">Produces ATP from ADP in the presence of a proton gradient across the membrane.</text>
</comment>
<comment type="caution">
    <text evidence="13">The sequence shown here is derived from an EMBL/GenBank/DDBJ whole genome shotgun (WGS) entry which is preliminary data.</text>
</comment>
<evidence type="ECO:0000256" key="2">
    <source>
        <dbReference type="ARBA" id="ARBA00005712"/>
    </source>
</evidence>
<dbReference type="STRING" id="742743.HMPREF9453_01188"/>
<keyword evidence="14" id="KW-1185">Reference proteome</keyword>
<dbReference type="SUPFAM" id="SSF51344">
    <property type="entry name" value="Epsilon subunit of F1F0-ATP synthase N-terminal domain"/>
    <property type="match status" value="1"/>
</dbReference>
<accession>H1D0Q0</accession>
<comment type="subcellular location">
    <subcellularLocation>
        <location evidence="1 8">Cell membrane</location>
        <topology evidence="1 8">Peripheral membrane protein</topology>
    </subcellularLocation>
</comment>
<evidence type="ECO:0000313" key="13">
    <source>
        <dbReference type="EMBL" id="EHO62929.1"/>
    </source>
</evidence>
<dbReference type="Proteomes" id="UP000003277">
    <property type="component" value="Unassembled WGS sequence"/>
</dbReference>
<dbReference type="HOGENOM" id="CLU_084338_1_1_9"/>
<dbReference type="SUPFAM" id="SSF46604">
    <property type="entry name" value="Epsilon subunit of F1F0-ATP synthase C-terminal domain"/>
    <property type="match status" value="1"/>
</dbReference>
<evidence type="ECO:0000256" key="5">
    <source>
        <dbReference type="ARBA" id="ARBA00023136"/>
    </source>
</evidence>
<dbReference type="PANTHER" id="PTHR13822:SF10">
    <property type="entry name" value="ATP SYNTHASE EPSILON CHAIN, CHLOROPLASTIC"/>
    <property type="match status" value="1"/>
</dbReference>
<dbReference type="InterPro" id="IPR036771">
    <property type="entry name" value="ATPsynth_dsu/esu_N"/>
</dbReference>
<dbReference type="Pfam" id="PF00401">
    <property type="entry name" value="ATP-synt_DE"/>
    <property type="match status" value="1"/>
</dbReference>
<dbReference type="HAMAP" id="MF_00530">
    <property type="entry name" value="ATP_synth_epsil_bac"/>
    <property type="match status" value="1"/>
</dbReference>
<dbReference type="OrthoDB" id="9804110at2"/>
<protein>
    <recommendedName>
        <fullName evidence="8">ATP synthase epsilon chain</fullName>
    </recommendedName>
    <alternativeName>
        <fullName evidence="8">ATP synthase F1 sector epsilon subunit</fullName>
    </alternativeName>
    <alternativeName>
        <fullName evidence="8">F-ATPase epsilon subunit</fullName>
    </alternativeName>
</protein>
<evidence type="ECO:0000256" key="6">
    <source>
        <dbReference type="ARBA" id="ARBA00023196"/>
    </source>
</evidence>
<keyword evidence="3 8" id="KW-0813">Transport</keyword>
<evidence type="ECO:0000259" key="11">
    <source>
        <dbReference type="Pfam" id="PF00401"/>
    </source>
</evidence>
<dbReference type="InterPro" id="IPR020546">
    <property type="entry name" value="ATP_synth_F1_dsu/esu_N"/>
</dbReference>
<dbReference type="RefSeq" id="WP_008859682.1">
    <property type="nucleotide sequence ID" value="NZ_JH591188.1"/>
</dbReference>
<dbReference type="NCBIfam" id="TIGR01216">
    <property type="entry name" value="ATP_synt_epsi"/>
    <property type="match status" value="1"/>
</dbReference>
<name>H1D0Q0_9FIRM</name>
<dbReference type="CDD" id="cd12152">
    <property type="entry name" value="F1-ATPase_delta"/>
    <property type="match status" value="1"/>
</dbReference>
<sequence>MADTLTNPMHVEVISPDGAIYQDDGVDMVVARAEDGEFAVMKRHLPLAAALSMCVVRIKKADQEERIAVFGGFLETKNSRVNVIAPLAELAENIDVARAQAAKKRAEDRLASRAEDIDVDRARLALMRALIRLSATKSL</sequence>
<feature type="domain" description="ATP synthase F1 complex delta/epsilon subunit N-terminal" evidence="12">
    <location>
        <begin position="9"/>
        <end position="85"/>
    </location>
</feature>
<keyword evidence="4 8" id="KW-0406">Ion transport</keyword>
<gene>
    <name evidence="8" type="primary">atpC</name>
    <name evidence="13" type="ORF">HMPREF9453_01188</name>
</gene>